<protein>
    <submittedName>
        <fullName evidence="7">ABC transporter permease</fullName>
    </submittedName>
</protein>
<dbReference type="RefSeq" id="WP_179940497.1">
    <property type="nucleotide sequence ID" value="NZ_JACBYF010000003.1"/>
</dbReference>
<reference evidence="7 8" key="1">
    <citation type="submission" date="2020-07" db="EMBL/GenBank/DDBJ databases">
        <title>MOT database genomes.</title>
        <authorList>
            <person name="Joseph S."/>
            <person name="Aduse-Opoku J."/>
            <person name="Hashim A."/>
            <person name="Wade W."/>
            <person name="Curtis M."/>
        </authorList>
    </citation>
    <scope>NUCLEOTIDE SEQUENCE [LARGE SCALE GENOMIC DNA]</scope>
    <source>
        <strain evidence="7 8">CIP 106318</strain>
    </source>
</reference>
<feature type="transmembrane region" description="Helical" evidence="6">
    <location>
        <begin position="318"/>
        <end position="336"/>
    </location>
</feature>
<feature type="transmembrane region" description="Helical" evidence="6">
    <location>
        <begin position="135"/>
        <end position="153"/>
    </location>
</feature>
<accession>A0ABX2T0W1</accession>
<keyword evidence="5 6" id="KW-0472">Membrane</keyword>
<evidence type="ECO:0000256" key="2">
    <source>
        <dbReference type="ARBA" id="ARBA00022475"/>
    </source>
</evidence>
<feature type="transmembrane region" description="Helical" evidence="6">
    <location>
        <begin position="279"/>
        <end position="306"/>
    </location>
</feature>
<evidence type="ECO:0000313" key="8">
    <source>
        <dbReference type="Proteomes" id="UP000531840"/>
    </source>
</evidence>
<organism evidence="7 8">
    <name type="scientific">Gemelliphila palaticanis</name>
    <dbReference type="NCBI Taxonomy" id="81950"/>
    <lineage>
        <taxon>Bacteria</taxon>
        <taxon>Bacillati</taxon>
        <taxon>Bacillota</taxon>
        <taxon>Bacilli</taxon>
        <taxon>Bacillales</taxon>
        <taxon>Gemellaceae</taxon>
        <taxon>Gemelliphila</taxon>
    </lineage>
</organism>
<keyword evidence="4 6" id="KW-1133">Transmembrane helix</keyword>
<gene>
    <name evidence="7" type="ORF">HZY85_02380</name>
</gene>
<evidence type="ECO:0000313" key="7">
    <source>
        <dbReference type="EMBL" id="NYS47039.1"/>
    </source>
</evidence>
<evidence type="ECO:0000256" key="3">
    <source>
        <dbReference type="ARBA" id="ARBA00022692"/>
    </source>
</evidence>
<proteinExistence type="predicted"/>
<evidence type="ECO:0000256" key="5">
    <source>
        <dbReference type="ARBA" id="ARBA00023136"/>
    </source>
</evidence>
<name>A0ABX2T0W1_9BACL</name>
<comment type="caution">
    <text evidence="7">The sequence shown here is derived from an EMBL/GenBank/DDBJ whole genome shotgun (WGS) entry which is preliminary data.</text>
</comment>
<feature type="transmembrane region" description="Helical" evidence="6">
    <location>
        <begin position="239"/>
        <end position="259"/>
    </location>
</feature>
<feature type="transmembrane region" description="Helical" evidence="6">
    <location>
        <begin position="195"/>
        <end position="218"/>
    </location>
</feature>
<dbReference type="Pfam" id="PF02653">
    <property type="entry name" value="BPD_transp_2"/>
    <property type="match status" value="1"/>
</dbReference>
<dbReference type="CDD" id="cd06580">
    <property type="entry name" value="TM_PBP1_transp_TpRbsC_like"/>
    <property type="match status" value="1"/>
</dbReference>
<dbReference type="Proteomes" id="UP000531840">
    <property type="component" value="Unassembled WGS sequence"/>
</dbReference>
<comment type="subcellular location">
    <subcellularLocation>
        <location evidence="1">Cell membrane</location>
        <topology evidence="1">Multi-pass membrane protein</topology>
    </subcellularLocation>
</comment>
<feature type="transmembrane region" description="Helical" evidence="6">
    <location>
        <begin position="100"/>
        <end position="123"/>
    </location>
</feature>
<dbReference type="PANTHER" id="PTHR47089">
    <property type="entry name" value="ABC TRANSPORTER, PERMEASE PROTEIN"/>
    <property type="match status" value="1"/>
</dbReference>
<feature type="transmembrane region" description="Helical" evidence="6">
    <location>
        <begin position="48"/>
        <end position="69"/>
    </location>
</feature>
<feature type="transmembrane region" description="Helical" evidence="6">
    <location>
        <begin position="9"/>
        <end position="28"/>
    </location>
</feature>
<dbReference type="InterPro" id="IPR001851">
    <property type="entry name" value="ABC_transp_permease"/>
</dbReference>
<dbReference type="PANTHER" id="PTHR47089:SF1">
    <property type="entry name" value="GUANOSINE ABC TRANSPORTER PERMEASE PROTEIN NUPP"/>
    <property type="match status" value="1"/>
</dbReference>
<evidence type="ECO:0000256" key="4">
    <source>
        <dbReference type="ARBA" id="ARBA00022989"/>
    </source>
</evidence>
<sequence>MFKKVLTNAILPILASFLVGAIIIAGVGADPSEVLNVMGMVLTEQDNISEIVLSTIPLICTGLSVAFAFKTGLFNIGAEGQFIMGGLLAGFVAIKMQGSSFFLILVCSVLAGIIGGGLWAAIAGYLKARFNISEVVSTIMLNYTALYFVQFFVPKYIRGSNDVVSEVIADTNGQGYLQNDLIYSIFANRRLGTDLILAIVALIVFYIVMEKTVFGYELRSVGYNKHASEFVGMKVNRNMVLSMFISGAFAGLGGALYNLGPVGQVVVGSTFQGYGYMGIAVALIGANVAFGVFLGALLFGFLSVLTPLLAFVGIPKDIANILIGLIVMFVAAKALFESKFLNNLFSKNKKSKGAK</sequence>
<keyword evidence="8" id="KW-1185">Reference proteome</keyword>
<evidence type="ECO:0000256" key="6">
    <source>
        <dbReference type="SAM" id="Phobius"/>
    </source>
</evidence>
<dbReference type="EMBL" id="JACBYF010000003">
    <property type="protein sequence ID" value="NYS47039.1"/>
    <property type="molecule type" value="Genomic_DNA"/>
</dbReference>
<keyword evidence="2" id="KW-1003">Cell membrane</keyword>
<keyword evidence="3 6" id="KW-0812">Transmembrane</keyword>
<evidence type="ECO:0000256" key="1">
    <source>
        <dbReference type="ARBA" id="ARBA00004651"/>
    </source>
</evidence>
<feature type="transmembrane region" description="Helical" evidence="6">
    <location>
        <begin position="76"/>
        <end position="94"/>
    </location>
</feature>